<feature type="compositionally biased region" description="Low complexity" evidence="1">
    <location>
        <begin position="187"/>
        <end position="211"/>
    </location>
</feature>
<dbReference type="AlphaFoldDB" id="A0A8K0NZN2"/>
<feature type="region of interest" description="Disordered" evidence="1">
    <location>
        <begin position="766"/>
        <end position="792"/>
    </location>
</feature>
<reference evidence="2" key="1">
    <citation type="submission" date="2013-04" db="EMBL/GenBank/DDBJ databases">
        <authorList>
            <person name="Qu J."/>
            <person name="Murali S.C."/>
            <person name="Bandaranaike D."/>
            <person name="Bellair M."/>
            <person name="Blankenburg K."/>
            <person name="Chao H."/>
            <person name="Dinh H."/>
            <person name="Doddapaneni H."/>
            <person name="Downs B."/>
            <person name="Dugan-Rocha S."/>
            <person name="Elkadiri S."/>
            <person name="Gnanaolivu R.D."/>
            <person name="Hernandez B."/>
            <person name="Javaid M."/>
            <person name="Jayaseelan J.C."/>
            <person name="Lee S."/>
            <person name="Li M."/>
            <person name="Ming W."/>
            <person name="Munidasa M."/>
            <person name="Muniz J."/>
            <person name="Nguyen L."/>
            <person name="Ongeri F."/>
            <person name="Osuji N."/>
            <person name="Pu L.-L."/>
            <person name="Puazo M."/>
            <person name="Qu C."/>
            <person name="Quiroz J."/>
            <person name="Raj R."/>
            <person name="Weissenberger G."/>
            <person name="Xin Y."/>
            <person name="Zou X."/>
            <person name="Han Y."/>
            <person name="Richards S."/>
            <person name="Worley K."/>
            <person name="Muzny D."/>
            <person name="Gibbs R."/>
        </authorList>
    </citation>
    <scope>NUCLEOTIDE SEQUENCE</scope>
    <source>
        <strain evidence="2">Sampled in the wild</strain>
    </source>
</reference>
<name>A0A8K0NZN2_LADFU</name>
<dbReference type="OrthoDB" id="10072638at2759"/>
<feature type="compositionally biased region" description="Polar residues" evidence="1">
    <location>
        <begin position="212"/>
        <end position="252"/>
    </location>
</feature>
<accession>A0A8K0NZN2</accession>
<protein>
    <submittedName>
        <fullName evidence="2">Uncharacterized protein</fullName>
    </submittedName>
</protein>
<evidence type="ECO:0000256" key="1">
    <source>
        <dbReference type="SAM" id="MobiDB-lite"/>
    </source>
</evidence>
<feature type="compositionally biased region" description="Polar residues" evidence="1">
    <location>
        <begin position="268"/>
        <end position="333"/>
    </location>
</feature>
<proteinExistence type="predicted"/>
<sequence length="1024" mass="109180">MSQSDDTKGSKIAAAENLTGAKDGRKYSKINVKLSEEEKIKEWLELTDEERKARINRILDNLKDIPQNNPRVATPRLKTVEKPRAQHFMISFSNSTATASLIPSIENFKNVNPSTKIMAEKVSGAPSSAPSYSSSSTLYTNPSGNIVSNPSGSSNIKSSGNDNINPSGKSGTNPSGSTDANPFESQNTNPSGSSNTNSSGSSNTDPPGNSNINPTVSLYTNPSGSSNTDPSGCSNIKPSGSSNTDPSGSGNIKPSGSSNTDPSGSSDINSSVSLSANPSGSSVANLSESLNTNPSGSSDINSSVSLSANPSGSTDANPSGSTDANPSGSTDANPSGEVLMQILLEVVARILLEIVSQILLEVVTPILLKVVTQILLEVIPQVPLKIVLERLPEYIQWHLLKSSRIYLHNAVLRLVHGKSVGKLMCQQPSSKTGPSKVTATISAPSAQKSNDSIPFPTTEPSCLVAISQAPCVQNFQILQPLGKNSSNIMSVVPVNQQIIPQIGLQVSPQVAIEQIFLGKEGETVKNTKNVKESFCRRNEGSHKKTSSTSMNAGPELFKEIFGVDADCTTASSTSISEQPVELFKHIQNRSTLSNACMEKGNISGRSVTSVSKKVKANLKYIRSDNFEANAKKAKNCQKVNLETVSGGSSHKNTMPSTSAGSTNDGLRQLVERPMKVYSGKSALQKRVMHSAPELSENKRKQIFRPSEVIDLTNEGSDDKHNPSNVEGNKTGNPNLIEIKDPVSGKSFLILQEKFKNVEIQENKSMVHTPKGNKHSIPSNPASKTKEGNKLKQHMKKNVMEKLPLRTIIPKMSPVCVVQGNTIQMPKLQKVPTPNILLRKNVSNRTPKPVTLVMLPSEVLASTSGIEKQSGVSLMPIQLSGNQLPVPVAFHKSDNVSLKIIQQPVPVSIHKTNEGASLKIIQQPGPVSILKTNEGPALTAVASQKNDEGASAKDSSKIAISSNGGRKKLRKDLGKIRPAALLTEDLGELKSNALLNQPVVVLDRLSVKMDEGHCVYMKGDKGKAS</sequence>
<keyword evidence="3" id="KW-1185">Reference proteome</keyword>
<feature type="compositionally biased region" description="Polar residues" evidence="1">
    <location>
        <begin position="722"/>
        <end position="733"/>
    </location>
</feature>
<feature type="region of interest" description="Disordered" evidence="1">
    <location>
        <begin position="122"/>
        <end position="333"/>
    </location>
</feature>
<comment type="caution">
    <text evidence="2">The sequence shown here is derived from an EMBL/GenBank/DDBJ whole genome shotgun (WGS) entry which is preliminary data.</text>
</comment>
<feature type="compositionally biased region" description="Polar residues" evidence="1">
    <location>
        <begin position="166"/>
        <end position="186"/>
    </location>
</feature>
<dbReference type="Proteomes" id="UP000792457">
    <property type="component" value="Unassembled WGS sequence"/>
</dbReference>
<feature type="region of interest" description="Disordered" evidence="1">
    <location>
        <begin position="643"/>
        <end position="664"/>
    </location>
</feature>
<organism evidence="2 3">
    <name type="scientific">Ladona fulva</name>
    <name type="common">Scarce chaser dragonfly</name>
    <name type="synonym">Libellula fulva</name>
    <dbReference type="NCBI Taxonomy" id="123851"/>
    <lineage>
        <taxon>Eukaryota</taxon>
        <taxon>Metazoa</taxon>
        <taxon>Ecdysozoa</taxon>
        <taxon>Arthropoda</taxon>
        <taxon>Hexapoda</taxon>
        <taxon>Insecta</taxon>
        <taxon>Pterygota</taxon>
        <taxon>Palaeoptera</taxon>
        <taxon>Odonata</taxon>
        <taxon>Epiprocta</taxon>
        <taxon>Anisoptera</taxon>
        <taxon>Libelluloidea</taxon>
        <taxon>Libellulidae</taxon>
        <taxon>Ladona</taxon>
    </lineage>
</organism>
<feature type="region of interest" description="Disordered" evidence="1">
    <location>
        <begin position="688"/>
        <end position="735"/>
    </location>
</feature>
<feature type="compositionally biased region" description="Low complexity" evidence="1">
    <location>
        <begin position="123"/>
        <end position="165"/>
    </location>
</feature>
<dbReference type="EMBL" id="KZ308477">
    <property type="protein sequence ID" value="KAG8230315.1"/>
    <property type="molecule type" value="Genomic_DNA"/>
</dbReference>
<feature type="compositionally biased region" description="Basic and acidic residues" evidence="1">
    <location>
        <begin position="944"/>
        <end position="955"/>
    </location>
</feature>
<evidence type="ECO:0000313" key="2">
    <source>
        <dbReference type="EMBL" id="KAG8230315.1"/>
    </source>
</evidence>
<feature type="region of interest" description="Disordered" evidence="1">
    <location>
        <begin position="942"/>
        <end position="963"/>
    </location>
</feature>
<gene>
    <name evidence="2" type="ORF">J437_LFUL000585</name>
</gene>
<feature type="compositionally biased region" description="Low complexity" evidence="1">
    <location>
        <begin position="254"/>
        <end position="267"/>
    </location>
</feature>
<evidence type="ECO:0000313" key="3">
    <source>
        <dbReference type="Proteomes" id="UP000792457"/>
    </source>
</evidence>
<reference evidence="2" key="2">
    <citation type="submission" date="2017-10" db="EMBL/GenBank/DDBJ databases">
        <title>Ladona fulva Genome sequencing and assembly.</title>
        <authorList>
            <person name="Murali S."/>
            <person name="Richards S."/>
            <person name="Bandaranaike D."/>
            <person name="Bellair M."/>
            <person name="Blankenburg K."/>
            <person name="Chao H."/>
            <person name="Dinh H."/>
            <person name="Doddapaneni H."/>
            <person name="Dugan-Rocha S."/>
            <person name="Elkadiri S."/>
            <person name="Gnanaolivu R."/>
            <person name="Hernandez B."/>
            <person name="Skinner E."/>
            <person name="Javaid M."/>
            <person name="Lee S."/>
            <person name="Li M."/>
            <person name="Ming W."/>
            <person name="Munidasa M."/>
            <person name="Muniz J."/>
            <person name="Nguyen L."/>
            <person name="Hughes D."/>
            <person name="Osuji N."/>
            <person name="Pu L.-L."/>
            <person name="Puazo M."/>
            <person name="Qu C."/>
            <person name="Quiroz J."/>
            <person name="Raj R."/>
            <person name="Weissenberger G."/>
            <person name="Xin Y."/>
            <person name="Zou X."/>
            <person name="Han Y."/>
            <person name="Worley K."/>
            <person name="Muzny D."/>
            <person name="Gibbs R."/>
        </authorList>
    </citation>
    <scope>NUCLEOTIDE SEQUENCE</scope>
    <source>
        <strain evidence="2">Sampled in the wild</strain>
    </source>
</reference>